<evidence type="ECO:0000313" key="1">
    <source>
        <dbReference type="EMBL" id="GAH15710.1"/>
    </source>
</evidence>
<organism evidence="1">
    <name type="scientific">marine sediment metagenome</name>
    <dbReference type="NCBI Taxonomy" id="412755"/>
    <lineage>
        <taxon>unclassified sequences</taxon>
        <taxon>metagenomes</taxon>
        <taxon>ecological metagenomes</taxon>
    </lineage>
</organism>
<dbReference type="AlphaFoldDB" id="X1E5N0"/>
<proteinExistence type="predicted"/>
<comment type="caution">
    <text evidence="1">The sequence shown here is derived from an EMBL/GenBank/DDBJ whole genome shotgun (WGS) entry which is preliminary data.</text>
</comment>
<feature type="non-terminal residue" evidence="1">
    <location>
        <position position="1"/>
    </location>
</feature>
<protein>
    <submittedName>
        <fullName evidence="1">Uncharacterized protein</fullName>
    </submittedName>
</protein>
<dbReference type="EMBL" id="BART01035567">
    <property type="protein sequence ID" value="GAH15710.1"/>
    <property type="molecule type" value="Genomic_DNA"/>
</dbReference>
<gene>
    <name evidence="1" type="ORF">S01H4_60353</name>
</gene>
<name>X1E5N0_9ZZZZ</name>
<accession>X1E5N0</accession>
<reference evidence="1" key="1">
    <citation type="journal article" date="2014" name="Front. Microbiol.">
        <title>High frequency of phylogenetically diverse reductive dehalogenase-homologous genes in deep subseafloor sedimentary metagenomes.</title>
        <authorList>
            <person name="Kawai M."/>
            <person name="Futagami T."/>
            <person name="Toyoda A."/>
            <person name="Takaki Y."/>
            <person name="Nishi S."/>
            <person name="Hori S."/>
            <person name="Arai W."/>
            <person name="Tsubouchi T."/>
            <person name="Morono Y."/>
            <person name="Uchiyama I."/>
            <person name="Ito T."/>
            <person name="Fujiyama A."/>
            <person name="Inagaki F."/>
            <person name="Takami H."/>
        </authorList>
    </citation>
    <scope>NUCLEOTIDE SEQUENCE</scope>
    <source>
        <strain evidence="1">Expedition CK06-06</strain>
    </source>
</reference>
<sequence length="103" mass="11570">ERIREEAKTSEVSRQILFQEFGIRAKAIEKPVEAPVTKIEEKKVSPFEQIDIIRAGGVVGATVTRQEVAASLFGRQKRSAAPAYKFLFCLYSLCLFPCSKSIY</sequence>